<evidence type="ECO:0000256" key="8">
    <source>
        <dbReference type="ARBA" id="ARBA00022848"/>
    </source>
</evidence>
<keyword evidence="9" id="KW-0560">Oxidoreductase</keyword>
<dbReference type="PANTHER" id="PTHR24292">
    <property type="entry name" value="CYTOCHROME P450"/>
    <property type="match status" value="1"/>
</dbReference>
<dbReference type="GO" id="GO:0005789">
    <property type="term" value="C:endoplasmic reticulum membrane"/>
    <property type="evidence" value="ECO:0007669"/>
    <property type="project" value="UniProtKB-SubCell"/>
</dbReference>
<dbReference type="GO" id="GO:0004497">
    <property type="term" value="F:monooxygenase activity"/>
    <property type="evidence" value="ECO:0007669"/>
    <property type="project" value="UniProtKB-KW"/>
</dbReference>
<dbReference type="GO" id="GO:0020037">
    <property type="term" value="F:heme binding"/>
    <property type="evidence" value="ECO:0007669"/>
    <property type="project" value="InterPro"/>
</dbReference>
<evidence type="ECO:0000256" key="10">
    <source>
        <dbReference type="ARBA" id="ARBA00023004"/>
    </source>
</evidence>
<sequence>MITLILTTILITTVFFLIRKLMKRYTYWTIRGVKQRKQIYILGDNASIFFKKESFFEMMVNLYRTFPEERYIGMYQGMLPTLLVRDPEIIKQITVKEFDRFLNHRSFIPDSIEPLWSRNLIVLKDAAWRDMRSALSPSFTSNKMKIMFSLMTDCSNIYIDYFLKQGKKINMELKGITTRFTNDVIASAAFGIKCDSINEKENDFYMMGDKLISLILKRNVRFFLYSIAPRLCEILKLRLFPIKTLNFFVKIIKEAIHMRETQGIVRPDMINQLLEARKGKVCDDSSTEVIDTGFATVQESSIHTTNNSTNKKLSDLDIAAQALVFFFAGFDSVATLMSFLGYELAVNPDIQQKLQNEIDDT</sequence>
<dbReference type="Gene3D" id="1.10.630.10">
    <property type="entry name" value="Cytochrome P450"/>
    <property type="match status" value="1"/>
</dbReference>
<evidence type="ECO:0000256" key="1">
    <source>
        <dbReference type="ARBA" id="ARBA00001971"/>
    </source>
</evidence>
<evidence type="ECO:0000256" key="5">
    <source>
        <dbReference type="ARBA" id="ARBA00022617"/>
    </source>
</evidence>
<comment type="subcellular location">
    <subcellularLocation>
        <location evidence="3">Endoplasmic reticulum membrane</location>
        <topology evidence="3">Peripheral membrane protein</topology>
    </subcellularLocation>
    <subcellularLocation>
        <location evidence="2">Microsome membrane</location>
        <topology evidence="2">Peripheral membrane protein</topology>
    </subcellularLocation>
</comment>
<organism evidence="14 15">
    <name type="scientific">Oryctes borbonicus</name>
    <dbReference type="NCBI Taxonomy" id="1629725"/>
    <lineage>
        <taxon>Eukaryota</taxon>
        <taxon>Metazoa</taxon>
        <taxon>Ecdysozoa</taxon>
        <taxon>Arthropoda</taxon>
        <taxon>Hexapoda</taxon>
        <taxon>Insecta</taxon>
        <taxon>Pterygota</taxon>
        <taxon>Neoptera</taxon>
        <taxon>Endopterygota</taxon>
        <taxon>Coleoptera</taxon>
        <taxon>Polyphaga</taxon>
        <taxon>Scarabaeiformia</taxon>
        <taxon>Scarabaeidae</taxon>
        <taxon>Dynastinae</taxon>
        <taxon>Oryctes</taxon>
    </lineage>
</organism>
<dbReference type="InterPro" id="IPR036396">
    <property type="entry name" value="Cyt_P450_sf"/>
</dbReference>
<dbReference type="InterPro" id="IPR050476">
    <property type="entry name" value="Insect_CytP450_Detox"/>
</dbReference>
<keyword evidence="6" id="KW-0479">Metal-binding</keyword>
<dbReference type="PANTHER" id="PTHR24292:SF54">
    <property type="entry name" value="CYP9F3-RELATED"/>
    <property type="match status" value="1"/>
</dbReference>
<keyword evidence="13" id="KW-1133">Transmembrane helix</keyword>
<reference evidence="14 15" key="1">
    <citation type="submission" date="2015-09" db="EMBL/GenBank/DDBJ databases">
        <title>Draft genome of the scarab beetle Oryctes borbonicus.</title>
        <authorList>
            <person name="Meyer J.M."/>
            <person name="Markov G.V."/>
            <person name="Baskaran P."/>
            <person name="Herrmann M."/>
            <person name="Sommer R.J."/>
            <person name="Roedelsperger C."/>
        </authorList>
    </citation>
    <scope>NUCLEOTIDE SEQUENCE [LARGE SCALE GENOMIC DNA]</scope>
    <source>
        <strain evidence="14">OB123</strain>
        <tissue evidence="14">Whole animal</tissue>
    </source>
</reference>
<keyword evidence="5" id="KW-0349">Heme</keyword>
<name>A0A0T6BAI0_9SCAR</name>
<keyword evidence="8" id="KW-0492">Microsome</keyword>
<protein>
    <submittedName>
        <fullName evidence="14">Cytochrome P450</fullName>
    </submittedName>
</protein>
<keyword evidence="12 13" id="KW-0472">Membrane</keyword>
<evidence type="ECO:0000256" key="2">
    <source>
        <dbReference type="ARBA" id="ARBA00004174"/>
    </source>
</evidence>
<dbReference type="OrthoDB" id="2789670at2759"/>
<evidence type="ECO:0000313" key="15">
    <source>
        <dbReference type="Proteomes" id="UP000051574"/>
    </source>
</evidence>
<evidence type="ECO:0000256" key="7">
    <source>
        <dbReference type="ARBA" id="ARBA00022824"/>
    </source>
</evidence>
<comment type="cofactor">
    <cofactor evidence="1">
        <name>heme</name>
        <dbReference type="ChEBI" id="CHEBI:30413"/>
    </cofactor>
</comment>
<dbReference type="SUPFAM" id="SSF48264">
    <property type="entry name" value="Cytochrome P450"/>
    <property type="match status" value="1"/>
</dbReference>
<comment type="caution">
    <text evidence="14">The sequence shown here is derived from an EMBL/GenBank/DDBJ whole genome shotgun (WGS) entry which is preliminary data.</text>
</comment>
<evidence type="ECO:0000256" key="4">
    <source>
        <dbReference type="ARBA" id="ARBA00010617"/>
    </source>
</evidence>
<proteinExistence type="inferred from homology"/>
<accession>A0A0T6BAI0</accession>
<dbReference type="Pfam" id="PF00067">
    <property type="entry name" value="p450"/>
    <property type="match status" value="1"/>
</dbReference>
<feature type="non-terminal residue" evidence="14">
    <location>
        <position position="361"/>
    </location>
</feature>
<dbReference type="InterPro" id="IPR001128">
    <property type="entry name" value="Cyt_P450"/>
</dbReference>
<dbReference type="GO" id="GO:0005506">
    <property type="term" value="F:iron ion binding"/>
    <property type="evidence" value="ECO:0007669"/>
    <property type="project" value="InterPro"/>
</dbReference>
<evidence type="ECO:0000256" key="11">
    <source>
        <dbReference type="ARBA" id="ARBA00023033"/>
    </source>
</evidence>
<dbReference type="Proteomes" id="UP000051574">
    <property type="component" value="Unassembled WGS sequence"/>
</dbReference>
<keyword evidence="11" id="KW-0503">Monooxygenase</keyword>
<evidence type="ECO:0000256" key="3">
    <source>
        <dbReference type="ARBA" id="ARBA00004406"/>
    </source>
</evidence>
<keyword evidence="10" id="KW-0408">Iron</keyword>
<keyword evidence="7" id="KW-0256">Endoplasmic reticulum</keyword>
<feature type="transmembrane region" description="Helical" evidence="13">
    <location>
        <begin position="318"/>
        <end position="340"/>
    </location>
</feature>
<evidence type="ECO:0000256" key="9">
    <source>
        <dbReference type="ARBA" id="ARBA00023002"/>
    </source>
</evidence>
<keyword evidence="13" id="KW-0812">Transmembrane</keyword>
<evidence type="ECO:0000256" key="6">
    <source>
        <dbReference type="ARBA" id="ARBA00022723"/>
    </source>
</evidence>
<evidence type="ECO:0000313" key="14">
    <source>
        <dbReference type="EMBL" id="KRT84340.1"/>
    </source>
</evidence>
<dbReference type="PRINTS" id="PR00464">
    <property type="entry name" value="EP450II"/>
</dbReference>
<dbReference type="GO" id="GO:0016705">
    <property type="term" value="F:oxidoreductase activity, acting on paired donors, with incorporation or reduction of molecular oxygen"/>
    <property type="evidence" value="ECO:0007669"/>
    <property type="project" value="InterPro"/>
</dbReference>
<dbReference type="InterPro" id="IPR002402">
    <property type="entry name" value="Cyt_P450_E_grp-II"/>
</dbReference>
<evidence type="ECO:0000256" key="12">
    <source>
        <dbReference type="ARBA" id="ARBA00023136"/>
    </source>
</evidence>
<gene>
    <name evidence="14" type="ORF">AMK59_2191</name>
</gene>
<feature type="transmembrane region" description="Helical" evidence="13">
    <location>
        <begin position="6"/>
        <end position="22"/>
    </location>
</feature>
<evidence type="ECO:0000256" key="13">
    <source>
        <dbReference type="SAM" id="Phobius"/>
    </source>
</evidence>
<comment type="similarity">
    <text evidence="4">Belongs to the cytochrome P450 family.</text>
</comment>
<dbReference type="AlphaFoldDB" id="A0A0T6BAI0"/>
<dbReference type="EMBL" id="LJIG01002600">
    <property type="protein sequence ID" value="KRT84340.1"/>
    <property type="molecule type" value="Genomic_DNA"/>
</dbReference>
<keyword evidence="15" id="KW-1185">Reference proteome</keyword>